<reference evidence="10" key="1">
    <citation type="submission" date="2016-07" db="EMBL/GenBank/DDBJ databases">
        <title>De novo transcriptome assembly of four accessions of the metal hyperaccumulator plant Noccaea caerulescens.</title>
        <authorList>
            <person name="Blande D."/>
            <person name="Halimaa P."/>
            <person name="Tervahauta A.I."/>
            <person name="Aarts M.G."/>
            <person name="Karenlampi S.O."/>
        </authorList>
    </citation>
    <scope>NUCLEOTIDE SEQUENCE</scope>
</reference>
<keyword evidence="10" id="KW-0675">Receptor</keyword>
<protein>
    <submittedName>
        <fullName evidence="10">Putative LRR receptor-like serine/threonine-protein kinase</fullName>
    </submittedName>
</protein>
<keyword evidence="10" id="KW-0808">Transferase</keyword>
<comment type="subcellular location">
    <subcellularLocation>
        <location evidence="1">Membrane</location>
        <topology evidence="1">Single-pass type I membrane protein</topology>
    </subcellularLocation>
</comment>
<keyword evidence="4" id="KW-0812">Transmembrane</keyword>
<evidence type="ECO:0000256" key="3">
    <source>
        <dbReference type="ARBA" id="ARBA00022614"/>
    </source>
</evidence>
<name>A0A1J3G2X8_NOCCA</name>
<comment type="similarity">
    <text evidence="2">Belongs to the RLP family.</text>
</comment>
<evidence type="ECO:0000256" key="7">
    <source>
        <dbReference type="ARBA" id="ARBA00022989"/>
    </source>
</evidence>
<dbReference type="GO" id="GO:0016020">
    <property type="term" value="C:membrane"/>
    <property type="evidence" value="ECO:0007669"/>
    <property type="project" value="UniProtKB-SubCell"/>
</dbReference>
<dbReference type="PANTHER" id="PTHR48006">
    <property type="entry name" value="LEUCINE-RICH REPEAT-CONTAINING PROTEIN DDB_G0281931-RELATED"/>
    <property type="match status" value="1"/>
</dbReference>
<keyword evidence="6" id="KW-0677">Repeat</keyword>
<keyword evidence="8" id="KW-0472">Membrane</keyword>
<dbReference type="InterPro" id="IPR001611">
    <property type="entry name" value="Leu-rich_rpt"/>
</dbReference>
<sequence length="356" mass="39090">MSIVFSSFLLFFTIITSFLVALRTSAALSALHPDELKALGEIATTLGIERLKLNLAYGDPCALRRLKIDVVQKSGSDNIINCDCSFNNSMTCHIIDLFLKTLSLPGKLPPELVKLKYLQRIDLCRNSLSGSIPMEWASMQHLSFISVCANRLSGPLPSGLQNFKNLTFLGVEANNFSGPIPDELGNLTSLTKLHLASNQFNGSLPATLARLVNLKDFRVSDNNFSGTIPASIGNWSGLQRLHIQASGLKGPIPDAVTRLENLFELRISDTTGIDSFPILTSKAIGTLTLRNVNLSGPIPSYIWSKPELRTLDLSFNKLTGEVLGIKLAPKYTYLAGNMLSGNIYQIWCFPQQQIKY</sequence>
<keyword evidence="9" id="KW-0325">Glycoprotein</keyword>
<proteinExistence type="inferred from homology"/>
<evidence type="ECO:0000256" key="4">
    <source>
        <dbReference type="ARBA" id="ARBA00022692"/>
    </source>
</evidence>
<dbReference type="PANTHER" id="PTHR48006:SF66">
    <property type="entry name" value="PROTEIN KINASE DOMAIN-CONTAINING PROTEIN"/>
    <property type="match status" value="1"/>
</dbReference>
<evidence type="ECO:0000256" key="2">
    <source>
        <dbReference type="ARBA" id="ARBA00009592"/>
    </source>
</evidence>
<keyword evidence="7" id="KW-1133">Transmembrane helix</keyword>
<accession>A0A1J3G2X8</accession>
<dbReference type="Gene3D" id="3.80.10.10">
    <property type="entry name" value="Ribonuclease Inhibitor"/>
    <property type="match status" value="1"/>
</dbReference>
<dbReference type="FunFam" id="3.80.10.10:FF:000041">
    <property type="entry name" value="LRR receptor-like serine/threonine-protein kinase ERECTA"/>
    <property type="match status" value="2"/>
</dbReference>
<organism evidence="10">
    <name type="scientific">Noccaea caerulescens</name>
    <name type="common">Alpine penny-cress</name>
    <name type="synonym">Thlaspi caerulescens</name>
    <dbReference type="NCBI Taxonomy" id="107243"/>
    <lineage>
        <taxon>Eukaryota</taxon>
        <taxon>Viridiplantae</taxon>
        <taxon>Streptophyta</taxon>
        <taxon>Embryophyta</taxon>
        <taxon>Tracheophyta</taxon>
        <taxon>Spermatophyta</taxon>
        <taxon>Magnoliopsida</taxon>
        <taxon>eudicotyledons</taxon>
        <taxon>Gunneridae</taxon>
        <taxon>Pentapetalae</taxon>
        <taxon>rosids</taxon>
        <taxon>malvids</taxon>
        <taxon>Brassicales</taxon>
        <taxon>Brassicaceae</taxon>
        <taxon>Coluteocarpeae</taxon>
        <taxon>Noccaea</taxon>
    </lineage>
</organism>
<evidence type="ECO:0000256" key="8">
    <source>
        <dbReference type="ARBA" id="ARBA00023136"/>
    </source>
</evidence>
<keyword evidence="5" id="KW-0732">Signal</keyword>
<dbReference type="EMBL" id="GEVK01004316">
    <property type="protein sequence ID" value="JAU48516.1"/>
    <property type="molecule type" value="Transcribed_RNA"/>
</dbReference>
<keyword evidence="3" id="KW-0433">Leucine-rich repeat</keyword>
<dbReference type="SUPFAM" id="SSF52058">
    <property type="entry name" value="L domain-like"/>
    <property type="match status" value="1"/>
</dbReference>
<keyword evidence="10" id="KW-0418">Kinase</keyword>
<dbReference type="GO" id="GO:0016301">
    <property type="term" value="F:kinase activity"/>
    <property type="evidence" value="ECO:0007669"/>
    <property type="project" value="UniProtKB-KW"/>
</dbReference>
<dbReference type="InterPro" id="IPR051824">
    <property type="entry name" value="LRR_Rcpt-Like_S/T_Kinase"/>
</dbReference>
<evidence type="ECO:0000256" key="6">
    <source>
        <dbReference type="ARBA" id="ARBA00022737"/>
    </source>
</evidence>
<evidence type="ECO:0000313" key="10">
    <source>
        <dbReference type="EMBL" id="JAU48516.1"/>
    </source>
</evidence>
<evidence type="ECO:0000256" key="1">
    <source>
        <dbReference type="ARBA" id="ARBA00004479"/>
    </source>
</evidence>
<evidence type="ECO:0000256" key="5">
    <source>
        <dbReference type="ARBA" id="ARBA00022729"/>
    </source>
</evidence>
<dbReference type="InterPro" id="IPR032675">
    <property type="entry name" value="LRR_dom_sf"/>
</dbReference>
<evidence type="ECO:0000256" key="9">
    <source>
        <dbReference type="ARBA" id="ARBA00023180"/>
    </source>
</evidence>
<dbReference type="Pfam" id="PF00560">
    <property type="entry name" value="LRR_1"/>
    <property type="match status" value="5"/>
</dbReference>
<gene>
    <name evidence="10" type="ORF">LC_TR2686_c7_g1_i1_g.10441</name>
</gene>
<dbReference type="AlphaFoldDB" id="A0A1J3G2X8"/>